<keyword evidence="4 11" id="KW-0812">Transmembrane</keyword>
<evidence type="ECO:0000256" key="7">
    <source>
        <dbReference type="ARBA" id="ARBA00022840"/>
    </source>
</evidence>
<dbReference type="CDD" id="cd18595">
    <property type="entry name" value="ABC_6TM_MRP1_2_3_6_D1_like"/>
    <property type="match status" value="1"/>
</dbReference>
<feature type="transmembrane region" description="Helical" evidence="11">
    <location>
        <begin position="126"/>
        <end position="143"/>
    </location>
</feature>
<dbReference type="InterPro" id="IPR003593">
    <property type="entry name" value="AAA+_ATPase"/>
</dbReference>
<keyword evidence="7" id="KW-0067">ATP-binding</keyword>
<feature type="transmembrane region" description="Helical" evidence="11">
    <location>
        <begin position="155"/>
        <end position="172"/>
    </location>
</feature>
<feature type="transmembrane region" description="Helical" evidence="11">
    <location>
        <begin position="551"/>
        <end position="575"/>
    </location>
</feature>
<reference evidence="14" key="1">
    <citation type="submission" date="2021-03" db="EMBL/GenBank/DDBJ databases">
        <title>Draft genome sequence of rust myrtle Austropuccinia psidii MF-1, a brazilian biotype.</title>
        <authorList>
            <person name="Quecine M.C."/>
            <person name="Pachon D.M.R."/>
            <person name="Bonatelli M.L."/>
            <person name="Correr F.H."/>
            <person name="Franceschini L.M."/>
            <person name="Leite T.F."/>
            <person name="Margarido G.R.A."/>
            <person name="Almeida C.A."/>
            <person name="Ferrarezi J.A."/>
            <person name="Labate C.A."/>
        </authorList>
    </citation>
    <scope>NUCLEOTIDE SEQUENCE</scope>
    <source>
        <strain evidence="14">MF-1</strain>
    </source>
</reference>
<organism evidence="14 15">
    <name type="scientific">Austropuccinia psidii MF-1</name>
    <dbReference type="NCBI Taxonomy" id="1389203"/>
    <lineage>
        <taxon>Eukaryota</taxon>
        <taxon>Fungi</taxon>
        <taxon>Dikarya</taxon>
        <taxon>Basidiomycota</taxon>
        <taxon>Pucciniomycotina</taxon>
        <taxon>Pucciniomycetes</taxon>
        <taxon>Pucciniales</taxon>
        <taxon>Sphaerophragmiaceae</taxon>
        <taxon>Austropuccinia</taxon>
    </lineage>
</organism>
<comment type="caution">
    <text evidence="14">The sequence shown here is derived from an EMBL/GenBank/DDBJ whole genome shotgun (WGS) entry which is preliminary data.</text>
</comment>
<dbReference type="OrthoDB" id="6500128at2759"/>
<dbReference type="PROSITE" id="PS00211">
    <property type="entry name" value="ABC_TRANSPORTER_1"/>
    <property type="match status" value="1"/>
</dbReference>
<evidence type="ECO:0000256" key="5">
    <source>
        <dbReference type="ARBA" id="ARBA00022737"/>
    </source>
</evidence>
<keyword evidence="8 11" id="KW-1133">Transmembrane helix</keyword>
<dbReference type="SUPFAM" id="SSF90123">
    <property type="entry name" value="ABC transporter transmembrane region"/>
    <property type="match status" value="2"/>
</dbReference>
<keyword evidence="6" id="KW-0547">Nucleotide-binding</keyword>
<evidence type="ECO:0000256" key="3">
    <source>
        <dbReference type="ARBA" id="ARBA00022554"/>
    </source>
</evidence>
<dbReference type="Pfam" id="PF00005">
    <property type="entry name" value="ABC_tran"/>
    <property type="match status" value="2"/>
</dbReference>
<dbReference type="PROSITE" id="PS50893">
    <property type="entry name" value="ABC_TRANSPORTER_2"/>
    <property type="match status" value="2"/>
</dbReference>
<dbReference type="Gene3D" id="1.20.1560.10">
    <property type="entry name" value="ABC transporter type 1, transmembrane domain"/>
    <property type="match status" value="2"/>
</dbReference>
<feature type="transmembrane region" description="Helical" evidence="11">
    <location>
        <begin position="587"/>
        <end position="609"/>
    </location>
</feature>
<gene>
    <name evidence="14" type="ORF">O181_026787</name>
</gene>
<feature type="transmembrane region" description="Helical" evidence="11">
    <location>
        <begin position="471"/>
        <end position="492"/>
    </location>
</feature>
<dbReference type="InterPro" id="IPR050173">
    <property type="entry name" value="ABC_transporter_C-like"/>
</dbReference>
<evidence type="ECO:0000256" key="2">
    <source>
        <dbReference type="ARBA" id="ARBA00022448"/>
    </source>
</evidence>
<keyword evidence="2" id="KW-0813">Transport</keyword>
<dbReference type="PROSITE" id="PS50929">
    <property type="entry name" value="ABC_TM1F"/>
    <property type="match status" value="2"/>
</dbReference>
<dbReference type="Proteomes" id="UP000765509">
    <property type="component" value="Unassembled WGS sequence"/>
</dbReference>
<dbReference type="InterPro" id="IPR027417">
    <property type="entry name" value="P-loop_NTPase"/>
</dbReference>
<dbReference type="FunFam" id="1.20.1560.10:FF:000078">
    <property type="entry name" value="Unplaced genomic scaffold supercont1.1, whole genome shotgun sequence"/>
    <property type="match status" value="1"/>
</dbReference>
<dbReference type="InterPro" id="IPR036640">
    <property type="entry name" value="ABC1_TM_sf"/>
</dbReference>
<dbReference type="SMART" id="SM00382">
    <property type="entry name" value="AAA"/>
    <property type="match status" value="2"/>
</dbReference>
<feature type="compositionally biased region" description="Low complexity" evidence="10">
    <location>
        <begin position="897"/>
        <end position="909"/>
    </location>
</feature>
<dbReference type="GO" id="GO:0016887">
    <property type="term" value="F:ATP hydrolysis activity"/>
    <property type="evidence" value="ECO:0007669"/>
    <property type="project" value="InterPro"/>
</dbReference>
<evidence type="ECO:0000313" key="15">
    <source>
        <dbReference type="Proteomes" id="UP000765509"/>
    </source>
</evidence>
<dbReference type="CDD" id="cd18603">
    <property type="entry name" value="ABC_6TM_MRP1_2_3_6_D2_like"/>
    <property type="match status" value="1"/>
</dbReference>
<feature type="transmembrane region" description="Helical" evidence="11">
    <location>
        <begin position="446"/>
        <end position="465"/>
    </location>
</feature>
<evidence type="ECO:0000313" key="14">
    <source>
        <dbReference type="EMBL" id="MBW0487072.1"/>
    </source>
</evidence>
<evidence type="ECO:0000256" key="8">
    <source>
        <dbReference type="ARBA" id="ARBA00022989"/>
    </source>
</evidence>
<accession>A0A9Q3CNQ7</accession>
<feature type="domain" description="ABC transporter" evidence="12">
    <location>
        <begin position="650"/>
        <end position="874"/>
    </location>
</feature>
<dbReference type="CDD" id="cd03244">
    <property type="entry name" value="ABCC_MRP_domain2"/>
    <property type="match status" value="1"/>
</dbReference>
<dbReference type="GO" id="GO:0140359">
    <property type="term" value="F:ABC-type transporter activity"/>
    <property type="evidence" value="ECO:0007669"/>
    <property type="project" value="InterPro"/>
</dbReference>
<feature type="transmembrane region" description="Helical" evidence="11">
    <location>
        <begin position="1114"/>
        <end position="1134"/>
    </location>
</feature>
<feature type="transmembrane region" description="Helical" evidence="11">
    <location>
        <begin position="1012"/>
        <end position="1041"/>
    </location>
</feature>
<name>A0A9Q3CNQ7_9BASI</name>
<dbReference type="InterPro" id="IPR017871">
    <property type="entry name" value="ABC_transporter-like_CS"/>
</dbReference>
<evidence type="ECO:0000259" key="13">
    <source>
        <dbReference type="PROSITE" id="PS50929"/>
    </source>
</evidence>
<feature type="transmembrane region" description="Helical" evidence="11">
    <location>
        <begin position="53"/>
        <end position="74"/>
    </location>
</feature>
<dbReference type="CDD" id="cd03250">
    <property type="entry name" value="ABCC_MRP_domain1"/>
    <property type="match status" value="1"/>
</dbReference>
<feature type="transmembrane region" description="Helical" evidence="11">
    <location>
        <begin position="95"/>
        <end position="120"/>
    </location>
</feature>
<evidence type="ECO:0000256" key="10">
    <source>
        <dbReference type="SAM" id="MobiDB-lite"/>
    </source>
</evidence>
<evidence type="ECO:0000256" key="4">
    <source>
        <dbReference type="ARBA" id="ARBA00022692"/>
    </source>
</evidence>
<dbReference type="Gene3D" id="3.40.50.300">
    <property type="entry name" value="P-loop containing nucleotide triphosphate hydrolases"/>
    <property type="match status" value="2"/>
</dbReference>
<evidence type="ECO:0000256" key="6">
    <source>
        <dbReference type="ARBA" id="ARBA00022741"/>
    </source>
</evidence>
<feature type="domain" description="ABC transporter" evidence="12">
    <location>
        <begin position="1296"/>
        <end position="1530"/>
    </location>
</feature>
<keyword evidence="9 11" id="KW-0472">Membrane</keyword>
<evidence type="ECO:0000256" key="1">
    <source>
        <dbReference type="ARBA" id="ARBA00004128"/>
    </source>
</evidence>
<dbReference type="EMBL" id="AVOT02008957">
    <property type="protein sequence ID" value="MBW0487072.1"/>
    <property type="molecule type" value="Genomic_DNA"/>
</dbReference>
<comment type="subcellular location">
    <subcellularLocation>
        <location evidence="1">Vacuole membrane</location>
        <topology evidence="1">Multi-pass membrane protein</topology>
    </subcellularLocation>
</comment>
<proteinExistence type="predicted"/>
<evidence type="ECO:0000259" key="12">
    <source>
        <dbReference type="PROSITE" id="PS50893"/>
    </source>
</evidence>
<dbReference type="GO" id="GO:0005524">
    <property type="term" value="F:ATP binding"/>
    <property type="evidence" value="ECO:0007669"/>
    <property type="project" value="UniProtKB-KW"/>
</dbReference>
<feature type="transmembrane region" description="Helical" evidence="11">
    <location>
        <begin position="313"/>
        <end position="332"/>
    </location>
</feature>
<evidence type="ECO:0008006" key="16">
    <source>
        <dbReference type="Google" id="ProtNLM"/>
    </source>
</evidence>
<evidence type="ECO:0000256" key="9">
    <source>
        <dbReference type="ARBA" id="ARBA00023136"/>
    </source>
</evidence>
<dbReference type="InterPro" id="IPR003439">
    <property type="entry name" value="ABC_transporter-like_ATP-bd"/>
</dbReference>
<feature type="transmembrane region" description="Helical" evidence="11">
    <location>
        <begin position="1204"/>
        <end position="1225"/>
    </location>
</feature>
<dbReference type="PANTHER" id="PTHR24223:SF443">
    <property type="entry name" value="MULTIDRUG-RESISTANCE LIKE PROTEIN 1, ISOFORM I"/>
    <property type="match status" value="1"/>
</dbReference>
<dbReference type="Pfam" id="PF00664">
    <property type="entry name" value="ABC_membrane"/>
    <property type="match status" value="2"/>
</dbReference>
<dbReference type="SUPFAM" id="SSF52540">
    <property type="entry name" value="P-loop containing nucleoside triphosphate hydrolases"/>
    <property type="match status" value="2"/>
</dbReference>
<dbReference type="GO" id="GO:0000329">
    <property type="term" value="C:fungal-type vacuole membrane"/>
    <property type="evidence" value="ECO:0007669"/>
    <property type="project" value="UniProtKB-ARBA"/>
</dbReference>
<protein>
    <recommendedName>
        <fullName evidence="16">Multidrug resistance-associated protein 1</fullName>
    </recommendedName>
</protein>
<feature type="domain" description="ABC transmembrane type-1" evidence="13">
    <location>
        <begin position="327"/>
        <end position="614"/>
    </location>
</feature>
<feature type="domain" description="ABC transmembrane type-1" evidence="13">
    <location>
        <begin position="973"/>
        <end position="1258"/>
    </location>
</feature>
<dbReference type="InterPro" id="IPR011527">
    <property type="entry name" value="ABC1_TM_dom"/>
</dbReference>
<feature type="transmembrane region" description="Helical" evidence="11">
    <location>
        <begin position="370"/>
        <end position="391"/>
    </location>
</feature>
<dbReference type="FunFam" id="1.20.1560.10:FF:000001">
    <property type="entry name" value="ATP-binding cassette subfamily C member 1"/>
    <property type="match status" value="1"/>
</dbReference>
<dbReference type="InterPro" id="IPR056227">
    <property type="entry name" value="TMD0_ABC"/>
</dbReference>
<dbReference type="Pfam" id="PF24357">
    <property type="entry name" value="TMD0_ABC"/>
    <property type="match status" value="1"/>
</dbReference>
<keyword evidence="15" id="KW-1185">Reference proteome</keyword>
<evidence type="ECO:0000256" key="11">
    <source>
        <dbReference type="SAM" id="Phobius"/>
    </source>
</evidence>
<dbReference type="FunFam" id="3.40.50.300:FF:000565">
    <property type="entry name" value="ABC bile acid transporter"/>
    <property type="match status" value="1"/>
</dbReference>
<dbReference type="FunFam" id="3.40.50.300:FF:001847">
    <property type="entry name" value="ABC transporter, putative"/>
    <property type="match status" value="1"/>
</dbReference>
<keyword evidence="3" id="KW-0926">Vacuole</keyword>
<sequence length="1605" mass="179598">MVELESIHHQIVLKSSIQLNPTKLISTCSFYPADPNSVWSPFDPLRFNLSTCFIHFLYILPLIIIFLGGSIDLLKLSSRSNLSHLHHLSKLILKIKLSLAFFLFLSQSIYSIYLFISLGWLDQVQATFNLLIILSFFYSIPIIHYSHLRSKRSSTSLLFFYLSFLFISAIQLKSLLDNSSNDPHLPSQLPFLIIRSSLLLIIFVLECLGPLSLPSSSSNSKSYSQIPQDQQHQLDDESFHLDESPFVYANIFSRLTFTWMSPLMKSGKNHSLTEQDIWPLPRADQSDALTNQLQQQWQRELIKNQLNPSYNPSLILAVIKTFGLPYLAAAILKSIQDILQFIQPQLLRRLLQFIESRRVGNSPQPSSNGYLIAIAMFSCGLIQTLFLHQYFQRVFLTGMRIRSGLIGIIYKKALVLSSEGKAGKPTGDIVNLMSTDVARIQDNCSYGLILVSGIFQIGLAFISLYQMLGWSMLGGIVVVVLSIPLNTTLARAQSRLQKRQMKNKDQRTRLMNEILNNIRSIKLYTWENAFSKKMFSIRNDKELTTLRKIGYLVNASTALWTFIPFLVAFSAFSLFSLVTTVPLTPALVFPAISLFQLLQFPLAVLPMVISQSVEAYVSIQRIYHFLTSSELQQTAILRTDTSGEEHEKLVAVKDAHFSWSLKASLTLSQITLSVSKTDLVAIVGRVGSGKSSLLSGILGEMNKVSGTVELRGKVAYTAQSPWLLSSSVKENILFGSRYDQDIYQTVIEACALIDDLAILKDGDETLVGEKGISLSGGQKARISLARAVYARADVYLLDDPLSSVDAHVARHLFERVIGPAGLLRGKARVLCTNAIPYCQQADELIMLKDGKIVERGSFESVLEHDGELKKLIDEFGHKATRQELDENSSKATTLVPSTSSSQSDGQSLSKKATMNSEVIMRRPSIRELGEHKKEMLQTLNRPGNPKEHKEVGSVKMDIYKKYIQSTGLLEISIMFAMIILQQVFSVSTTLWLKYWSTTNELSHSGRNTRLGYFLGIYGLLGASTTVASYIQGVFLFSVCAVRSGKVLHDEMFHRVLRAPMSFFDTTPVGVILNRFSRDVFVIDEVLARVFSSFFRTSASVISVVAVVSWTLPPFLAVCIPLMLVYRSVQIYYLATSRELKRIDATTKSPIFALFGETLAGMATIRAYGEQGRFIGENEFKVDRNQQAYFASIASNRWLGVRLEMIGNILILTAALLSVSGLASSITLDSGMVGVLMSYVLSITQSLNWLVRSATEVETNIVSCERVIEYTKLKQEATFETDEHHKPGPNWPDKGAVDYEDYQCKYRDELDLVLKGVNFKVKPQEKIGICGRTGAGKSTITLSLFRLIEKFGGRIMIDGIDISQIGLRDLRSKISIIPQDSQCFEGTLRDNLDPEGIKTDEELWKALEHSRLKSHIQSLEGGLDGKIEEGGANLSNGQRQLLCLSRALLRSSKILVLDEATSSVDPETDLDIQAVIRTEFKGCTILVIAHRLNTILDCDRILVISKGKVVEFDEPKKLLEDSKSEFYGMCKESGQQVMHFLYIISNGQSTQQTGERFQRGQDSVHCAFHATLKAMCNLYPTYASQPDGANIPQEILKNPNHSEFRC</sequence>
<keyword evidence="5" id="KW-0677">Repeat</keyword>
<dbReference type="PANTHER" id="PTHR24223">
    <property type="entry name" value="ATP-BINDING CASSETTE SUB-FAMILY C"/>
    <property type="match status" value="1"/>
</dbReference>
<feature type="region of interest" description="Disordered" evidence="10">
    <location>
        <begin position="881"/>
        <end position="913"/>
    </location>
</feature>
<feature type="transmembrane region" description="Helical" evidence="11">
    <location>
        <begin position="192"/>
        <end position="213"/>
    </location>
</feature>